<sequence length="76" mass="8587">MSTIFHYSKAMFETLCILLAGVTEVLPGLLTSYLGVHLMKLAKQQIPNMSESLKLEEGRVSPFYFATYTKKDIGRE</sequence>
<name>A0AAV4PD60_CAEEX</name>
<keyword evidence="1" id="KW-0812">Transmembrane</keyword>
<organism evidence="2 3">
    <name type="scientific">Caerostris extrusa</name>
    <name type="common">Bark spider</name>
    <name type="synonym">Caerostris bankana</name>
    <dbReference type="NCBI Taxonomy" id="172846"/>
    <lineage>
        <taxon>Eukaryota</taxon>
        <taxon>Metazoa</taxon>
        <taxon>Ecdysozoa</taxon>
        <taxon>Arthropoda</taxon>
        <taxon>Chelicerata</taxon>
        <taxon>Arachnida</taxon>
        <taxon>Araneae</taxon>
        <taxon>Araneomorphae</taxon>
        <taxon>Entelegynae</taxon>
        <taxon>Araneoidea</taxon>
        <taxon>Araneidae</taxon>
        <taxon>Caerostris</taxon>
    </lineage>
</organism>
<keyword evidence="1" id="KW-1133">Transmembrane helix</keyword>
<dbReference type="AlphaFoldDB" id="A0AAV4PD60"/>
<proteinExistence type="predicted"/>
<feature type="transmembrane region" description="Helical" evidence="1">
    <location>
        <begin position="12"/>
        <end position="36"/>
    </location>
</feature>
<keyword evidence="1" id="KW-0472">Membrane</keyword>
<reference evidence="2 3" key="1">
    <citation type="submission" date="2021-06" db="EMBL/GenBank/DDBJ databases">
        <title>Caerostris extrusa draft genome.</title>
        <authorList>
            <person name="Kono N."/>
            <person name="Arakawa K."/>
        </authorList>
    </citation>
    <scope>NUCLEOTIDE SEQUENCE [LARGE SCALE GENOMIC DNA]</scope>
</reference>
<protein>
    <submittedName>
        <fullName evidence="2">Uncharacterized protein</fullName>
    </submittedName>
</protein>
<evidence type="ECO:0000256" key="1">
    <source>
        <dbReference type="SAM" id="Phobius"/>
    </source>
</evidence>
<dbReference type="Proteomes" id="UP001054945">
    <property type="component" value="Unassembled WGS sequence"/>
</dbReference>
<accession>A0AAV4PD60</accession>
<keyword evidence="3" id="KW-1185">Reference proteome</keyword>
<comment type="caution">
    <text evidence="2">The sequence shown here is derived from an EMBL/GenBank/DDBJ whole genome shotgun (WGS) entry which is preliminary data.</text>
</comment>
<dbReference type="EMBL" id="BPLR01004314">
    <property type="protein sequence ID" value="GIX93948.1"/>
    <property type="molecule type" value="Genomic_DNA"/>
</dbReference>
<gene>
    <name evidence="2" type="ORF">CEXT_3991</name>
</gene>
<evidence type="ECO:0000313" key="3">
    <source>
        <dbReference type="Proteomes" id="UP001054945"/>
    </source>
</evidence>
<evidence type="ECO:0000313" key="2">
    <source>
        <dbReference type="EMBL" id="GIX93948.1"/>
    </source>
</evidence>